<dbReference type="SMART" id="SM00823">
    <property type="entry name" value="PKS_PP"/>
    <property type="match status" value="1"/>
</dbReference>
<dbReference type="OrthoDB" id="4317020at2"/>
<dbReference type="PANTHER" id="PTHR45527">
    <property type="entry name" value="NONRIBOSOMAL PEPTIDE SYNTHETASE"/>
    <property type="match status" value="1"/>
</dbReference>
<dbReference type="GO" id="GO:0031177">
    <property type="term" value="F:phosphopantetheine binding"/>
    <property type="evidence" value="ECO:0007669"/>
    <property type="project" value="InterPro"/>
</dbReference>
<dbReference type="InterPro" id="IPR001242">
    <property type="entry name" value="Condensation_dom"/>
</dbReference>
<dbReference type="Gene3D" id="1.10.1200.10">
    <property type="entry name" value="ACP-like"/>
    <property type="match status" value="2"/>
</dbReference>
<dbReference type="Gene3D" id="3.30.300.30">
    <property type="match status" value="2"/>
</dbReference>
<dbReference type="RefSeq" id="WP_041880558.1">
    <property type="nucleotide sequence ID" value="NZ_CP157278.1"/>
</dbReference>
<dbReference type="EMBL" id="JXRA01000031">
    <property type="protein sequence ID" value="KIO77620.1"/>
    <property type="molecule type" value="Genomic_DNA"/>
</dbReference>
<dbReference type="SUPFAM" id="SSF53474">
    <property type="entry name" value="alpha/beta-Hydrolases"/>
    <property type="match status" value="1"/>
</dbReference>
<dbReference type="GO" id="GO:0003824">
    <property type="term" value="F:catalytic activity"/>
    <property type="evidence" value="ECO:0007669"/>
    <property type="project" value="InterPro"/>
</dbReference>
<sequence>MEEIKQFIDKLYSRHFSLAVQEGKLTLRGDKNKLTDEQIGAIRTDVEVITYIKNNKQELIDYLSRAEAPETKKRHEGITAIYRLSGLQEGMLFHGLYDGEVAAYMEQFTCDLSQVNTRLLQESWNLLLQRHTILRSSFDYESLGMPVQCVHQDVVLPFQELDYSDMNQETQDQAIATFIAADLKKGIDFKKPPLMRINLLKRGEDSYHMVWTYHHILLDGWSMSILMEELLEFYELLADGQEVKITEQDKYEDYIRYIESRGQGAQEEYWRKYMAGVETGTLLPFIHSPEGSTKEGGKFKEEFLVLDAQIKAAADTYAKASGLTLNTLLQGIWAFILHNYTGKTHITYGVTVSGRPEELADMEKRVGMYINTLPLHTEINYDAEIIAWLSALQDGQIMSREYGYTALTTIQQWTGVTGDLFDSILVFENYPVGTGGSSGSGKMQVDNVIIKEHNNYPLSIIAAVSDEIHVLFLYNEEILDEVYVKQLTRHFKQVLLQIISLEKKKIAELQLVEGDDQKQLLHDFNQTFSAYEREYSIISAFSEQVNKTPAAVALVFEGEELTYTELDEYTNQLAHYLIEQGITPGMLIPVSMDRSMEVMIAILAVLKAGAAYMPVDPAYPEERIRLMLAESESPVVITTKNHADRLNTLGAGIKSICMDNLKYLIYNQSVTSAEVALSAAHLAYVIYTSGSTGQPKGVKVTHGNVVSLVHGVDYVSFDPQDVLLSTGSPSFDATTFEYWGMLLNGGRLILCNEQTLLDPTLLKREIQKHSVNKMWFTAGWFNQLVETAIGTFESLSVILVGGEKLSAKHVRKLLQTYPEINVINGYGPTENTTFSLTYPIKPGFNDNIPIGYPLSNRTACILNEQQQLVPLGVVGEIYLGGDGLSAGYLNRPELTAEKFILHPFPAKPGEKLYRTGDLGKWLPDGSIVYEGRIDEQVKIRGFRIELGEIETVLQQSAFVSQAVVTVLADEDGGKRLIGYVVPQGDYDQDKVMESLREQLPDYMMPGLLIAMEQFPLTANGKVNKKELPAPGAESLTVKAYVAPRNETEETLVQIWQKLLKIEQVGIYDDFFTLGGHSLLAIRLIGTIRDKMGLELTVKSMFDNTTVASLSAYLLNSGDQAVLPAIKALSRPEFIPLSFSQERLWFIDQLEGSVHYHMPSVLKLKGKLNKDALQYALQSIVKRHEVLRSVIKSREGVPYQEIMPADKWQLTSLEVNNDLTATINSFVLNPFDLAADYMLRAGLISLNEAEHLLVLTMHHIASDGWSAGILVAELTAFYEAGSKDNAVQLPELDIQYADYAIWQRTYISGEVLQAQQDYWSEKLADVTPLELPLDFERPAIQSTKGGLLSFHLDKQLTDQLNKFSAEQENTLFVTLLSGFYVLLSRYSRQEDITVGTPIAGRRQKESEALIGFFINTLALRCDLSASPTFQELIKQVKTTLLEGYDHQDIPLEKIVEAVVKDRDRSRTPLFQAMLVLQNTPDEPDLVLGDLVLSGEEVAHTTAKFDLNFMIEENQEGLELSIVYCTDLFREETIAGMAKHYEQLLRSVIALPSASVRSLKMLSEQEEHELIYTFNQGASAHQSIDHKTIADLFLEQVAKNPDTIAVEYEGQQLSYRELDKRTDGLGRYLRTKGVQKDSLVALCMNRSLEMIVAILSILKAGGAYVPIDLAFPEERINFILQDTGCEICITDGSLEDKISKAAESQVNYLNIQTDWDKLIENADQEISLNESEPDGLVYVIYTSGSTGNPKGVMITHDNLTDYIYGLQQKCNINACASFALVPAIATDLGNTILFGALAAGGTLHLIAEELTTDAVALHDYFKTHVIDCLKIVPSHWKALTVDHKALLPAKLLIFGGEALQGDVISTISLSGAACEVFNHYGPTETTIGKCMYKVNLQQNYTSVPIGNSFSDTVLYILDAEGGVVPVGVGGELCIGGKGVARGYLNLPELTREKFVSDPFNTTGLLYKTGDLARRLPDGNIVYMGRIDDQVKIRGYRIEPGEIERVLQQSGLVTHAVVLARTDNAGNKYLVGYVVAREVFDREQLISFLQGCLPAYMVPAIWVPLAEMPFTVNGKINRKALPEPDTNNLADTPYAGPRNATERQLTAIWQELLGIEKIGIHDNFFELGGHSLITVRLLAHIRKMGYQIQLNELMINKTIETQAELLSGLLKQGSALQGNEHLILLSKAEGNKPLFVIPGGDGNPDWYDQLAGALDNDGPVYGLKMIGLLEGEIPLDTVEEIAAQNIRWIKELQPEGPYSLLGHSFGGYVLYEMIRQLERMDEQVEQAILLDIPVRENIYPVAIDTLLNDALINLEENNVFEKPYPAWVAEMKKTIEQLPVNERRAFMLEHIKVQCFGEGVLTEFHPRMVYLMICNSTMEYYISGRVEATLTIVRAMEQEWEKLGFGENLGWAPHADDIQTIGAPGDHVTMVKNENAEVLAGYLNKYIINTQITNQTEV</sequence>
<dbReference type="Pfam" id="PF13193">
    <property type="entry name" value="AMP-binding_C"/>
    <property type="match status" value="2"/>
</dbReference>
<protein>
    <recommendedName>
        <fullName evidence="5">Carrier domain-containing protein</fullName>
    </recommendedName>
</protein>
<evidence type="ECO:0000256" key="2">
    <source>
        <dbReference type="ARBA" id="ARBA00006432"/>
    </source>
</evidence>
<dbReference type="InterPro" id="IPR025110">
    <property type="entry name" value="AMP-bd_C"/>
</dbReference>
<accession>A0A0D0GN55</accession>
<keyword evidence="3" id="KW-0596">Phosphopantetheine</keyword>
<reference evidence="6 7" key="1">
    <citation type="submission" date="2015-01" db="EMBL/GenBank/DDBJ databases">
        <title>Draft genome sequence of Pedobacter sp. NL19 isolated from sludge of an effluent treatment pond in an abandoned uranium mine.</title>
        <authorList>
            <person name="Santos T."/>
            <person name="Caetano T."/>
            <person name="Covas C."/>
            <person name="Cruz A."/>
            <person name="Mendo S."/>
        </authorList>
    </citation>
    <scope>NUCLEOTIDE SEQUENCE [LARGE SCALE GENOMIC DNA]</scope>
    <source>
        <strain evidence="6 7">NL19</strain>
    </source>
</reference>
<evidence type="ECO:0000313" key="6">
    <source>
        <dbReference type="EMBL" id="KIO77620.1"/>
    </source>
</evidence>
<proteinExistence type="inferred from homology"/>
<feature type="domain" description="Carrier" evidence="5">
    <location>
        <begin position="1042"/>
        <end position="1117"/>
    </location>
</feature>
<dbReference type="GO" id="GO:0044550">
    <property type="term" value="P:secondary metabolite biosynthetic process"/>
    <property type="evidence" value="ECO:0007669"/>
    <property type="project" value="UniProtKB-ARBA"/>
</dbReference>
<dbReference type="Gene3D" id="3.40.50.980">
    <property type="match status" value="4"/>
</dbReference>
<comment type="similarity">
    <text evidence="2">Belongs to the ATP-dependent AMP-binding enzyme family.</text>
</comment>
<dbReference type="FunFam" id="3.30.300.30:FF:000010">
    <property type="entry name" value="Enterobactin synthetase component F"/>
    <property type="match status" value="2"/>
</dbReference>
<dbReference type="InterPro" id="IPR029058">
    <property type="entry name" value="AB_hydrolase_fold"/>
</dbReference>
<dbReference type="InterPro" id="IPR001031">
    <property type="entry name" value="Thioesterase"/>
</dbReference>
<dbReference type="FunFam" id="2.30.38.10:FF:000001">
    <property type="entry name" value="Non-ribosomal peptide synthetase PvdI"/>
    <property type="match status" value="1"/>
</dbReference>
<dbReference type="SUPFAM" id="SSF47336">
    <property type="entry name" value="ACP-like"/>
    <property type="match status" value="2"/>
</dbReference>
<dbReference type="Gene3D" id="3.30.559.30">
    <property type="entry name" value="Nonribosomal peptide synthetase, condensation domain"/>
    <property type="match status" value="2"/>
</dbReference>
<dbReference type="InterPro" id="IPR020806">
    <property type="entry name" value="PKS_PP-bd"/>
</dbReference>
<dbReference type="InterPro" id="IPR009081">
    <property type="entry name" value="PP-bd_ACP"/>
</dbReference>
<dbReference type="SUPFAM" id="SSF52777">
    <property type="entry name" value="CoA-dependent acyltransferases"/>
    <property type="match status" value="4"/>
</dbReference>
<dbReference type="InterPro" id="IPR006162">
    <property type="entry name" value="Ppantetheine_attach_site"/>
</dbReference>
<evidence type="ECO:0000259" key="5">
    <source>
        <dbReference type="PROSITE" id="PS50075"/>
    </source>
</evidence>
<dbReference type="GO" id="GO:0043041">
    <property type="term" value="P:amino acid activation for nonribosomal peptide biosynthetic process"/>
    <property type="evidence" value="ECO:0007669"/>
    <property type="project" value="TreeGrafter"/>
</dbReference>
<dbReference type="Gene3D" id="2.30.38.10">
    <property type="entry name" value="Luciferase, Domain 3"/>
    <property type="match status" value="2"/>
</dbReference>
<organism evidence="6 7">
    <name type="scientific">Pedobacter lusitanus</name>
    <dbReference type="NCBI Taxonomy" id="1503925"/>
    <lineage>
        <taxon>Bacteria</taxon>
        <taxon>Pseudomonadati</taxon>
        <taxon>Bacteroidota</taxon>
        <taxon>Sphingobacteriia</taxon>
        <taxon>Sphingobacteriales</taxon>
        <taxon>Sphingobacteriaceae</taxon>
        <taxon>Pedobacter</taxon>
    </lineage>
</organism>
<dbReference type="SUPFAM" id="SSF56801">
    <property type="entry name" value="Acetyl-CoA synthetase-like"/>
    <property type="match status" value="2"/>
</dbReference>
<comment type="cofactor">
    <cofactor evidence="1">
        <name>pantetheine 4'-phosphate</name>
        <dbReference type="ChEBI" id="CHEBI:47942"/>
    </cofactor>
</comment>
<dbReference type="InterPro" id="IPR045851">
    <property type="entry name" value="AMP-bd_C_sf"/>
</dbReference>
<dbReference type="Pfam" id="PF00550">
    <property type="entry name" value="PP-binding"/>
    <property type="match status" value="2"/>
</dbReference>
<dbReference type="NCBIfam" id="NF003417">
    <property type="entry name" value="PRK04813.1"/>
    <property type="match status" value="2"/>
</dbReference>
<dbReference type="Pfam" id="PF00975">
    <property type="entry name" value="Thioesterase"/>
    <property type="match status" value="1"/>
</dbReference>
<dbReference type="InterPro" id="IPR020845">
    <property type="entry name" value="AMP-binding_CS"/>
</dbReference>
<dbReference type="InterPro" id="IPR000873">
    <property type="entry name" value="AMP-dep_synth/lig_dom"/>
</dbReference>
<dbReference type="Pfam" id="PF00668">
    <property type="entry name" value="Condensation"/>
    <property type="match status" value="2"/>
</dbReference>
<evidence type="ECO:0000256" key="1">
    <source>
        <dbReference type="ARBA" id="ARBA00001957"/>
    </source>
</evidence>
<dbReference type="CDD" id="cd12117">
    <property type="entry name" value="A_NRPS_Srf_like"/>
    <property type="match status" value="1"/>
</dbReference>
<dbReference type="Proteomes" id="UP000032049">
    <property type="component" value="Unassembled WGS sequence"/>
</dbReference>
<dbReference type="FunFam" id="3.40.50.12780:FF:000012">
    <property type="entry name" value="Non-ribosomal peptide synthetase"/>
    <property type="match status" value="1"/>
</dbReference>
<dbReference type="FunFam" id="1.10.1200.10:FF:000005">
    <property type="entry name" value="Nonribosomal peptide synthetase 1"/>
    <property type="match status" value="2"/>
</dbReference>
<dbReference type="CDD" id="cd05930">
    <property type="entry name" value="A_NRPS"/>
    <property type="match status" value="1"/>
</dbReference>
<dbReference type="Gene3D" id="3.40.50.1820">
    <property type="entry name" value="alpha/beta hydrolase"/>
    <property type="match status" value="1"/>
</dbReference>
<dbReference type="InterPro" id="IPR036736">
    <property type="entry name" value="ACP-like_sf"/>
</dbReference>
<evidence type="ECO:0000313" key="7">
    <source>
        <dbReference type="Proteomes" id="UP000032049"/>
    </source>
</evidence>
<evidence type="ECO:0000256" key="4">
    <source>
        <dbReference type="ARBA" id="ARBA00022553"/>
    </source>
</evidence>
<evidence type="ECO:0000256" key="3">
    <source>
        <dbReference type="ARBA" id="ARBA00022450"/>
    </source>
</evidence>
<dbReference type="PROSITE" id="PS00012">
    <property type="entry name" value="PHOSPHOPANTETHEINE"/>
    <property type="match status" value="2"/>
</dbReference>
<feature type="domain" description="Carrier" evidence="5">
    <location>
        <begin position="2093"/>
        <end position="2167"/>
    </location>
</feature>
<dbReference type="CDD" id="cd19543">
    <property type="entry name" value="DCL_NRPS"/>
    <property type="match status" value="1"/>
</dbReference>
<dbReference type="InterPro" id="IPR010071">
    <property type="entry name" value="AA_adenyl_dom"/>
</dbReference>
<comment type="caution">
    <text evidence="6">The sequence shown here is derived from an EMBL/GenBank/DDBJ whole genome shotgun (WGS) entry which is preliminary data.</text>
</comment>
<dbReference type="Gene3D" id="3.30.559.10">
    <property type="entry name" value="Chloramphenicol acetyltransferase-like domain"/>
    <property type="match status" value="2"/>
</dbReference>
<dbReference type="STRING" id="1503925.TH53_08200"/>
<name>A0A0D0GN55_9SPHI</name>
<dbReference type="PANTHER" id="PTHR45527:SF1">
    <property type="entry name" value="FATTY ACID SYNTHASE"/>
    <property type="match status" value="1"/>
</dbReference>
<dbReference type="PROSITE" id="PS50075">
    <property type="entry name" value="CARRIER"/>
    <property type="match status" value="2"/>
</dbReference>
<keyword evidence="7" id="KW-1185">Reference proteome</keyword>
<dbReference type="FunFam" id="3.40.50.980:FF:000001">
    <property type="entry name" value="Non-ribosomal peptide synthetase"/>
    <property type="match status" value="2"/>
</dbReference>
<dbReference type="FunFam" id="3.30.559.30:FF:000001">
    <property type="entry name" value="Non-ribosomal peptide synthetase"/>
    <property type="match status" value="1"/>
</dbReference>
<keyword evidence="4" id="KW-0597">Phosphoprotein</keyword>
<gene>
    <name evidence="6" type="ORF">TH53_08200</name>
</gene>
<dbReference type="NCBIfam" id="TIGR01733">
    <property type="entry name" value="AA-adenyl-dom"/>
    <property type="match status" value="2"/>
</dbReference>
<dbReference type="Pfam" id="PF00501">
    <property type="entry name" value="AMP-binding"/>
    <property type="match status" value="2"/>
</dbReference>
<dbReference type="InterPro" id="IPR023213">
    <property type="entry name" value="CAT-like_dom_sf"/>
</dbReference>
<dbReference type="GO" id="GO:0005829">
    <property type="term" value="C:cytosol"/>
    <property type="evidence" value="ECO:0007669"/>
    <property type="project" value="TreeGrafter"/>
</dbReference>
<dbReference type="CDD" id="cd19531">
    <property type="entry name" value="LCL_NRPS-like"/>
    <property type="match status" value="1"/>
</dbReference>
<dbReference type="PROSITE" id="PS00455">
    <property type="entry name" value="AMP_BINDING"/>
    <property type="match status" value="2"/>
</dbReference>